<dbReference type="Pfam" id="PF11716">
    <property type="entry name" value="MDMPI_N"/>
    <property type="match status" value="1"/>
</dbReference>
<keyword evidence="4" id="KW-0413">Isomerase</keyword>
<dbReference type="InterPro" id="IPR010872">
    <property type="entry name" value="MDMPI_C-term_domain"/>
</dbReference>
<dbReference type="GO" id="GO:0046872">
    <property type="term" value="F:metal ion binding"/>
    <property type="evidence" value="ECO:0007669"/>
    <property type="project" value="InterPro"/>
</dbReference>
<dbReference type="GO" id="GO:0016853">
    <property type="term" value="F:isomerase activity"/>
    <property type="evidence" value="ECO:0007669"/>
    <property type="project" value="UniProtKB-KW"/>
</dbReference>
<dbReference type="InterPro" id="IPR024344">
    <property type="entry name" value="MDMPI_metal-binding"/>
</dbReference>
<proteinExistence type="predicted"/>
<dbReference type="AlphaFoldDB" id="N1UWN2"/>
<feature type="domain" description="MDMPI C-terminal" evidence="2">
    <location>
        <begin position="159"/>
        <end position="224"/>
    </location>
</feature>
<evidence type="ECO:0000313" key="4">
    <source>
        <dbReference type="EMBL" id="EMY32232.1"/>
    </source>
</evidence>
<accession>N1UWN2</accession>
<dbReference type="OrthoDB" id="5118203at2"/>
<evidence type="ECO:0000256" key="1">
    <source>
        <dbReference type="SAM" id="MobiDB-lite"/>
    </source>
</evidence>
<protein>
    <submittedName>
        <fullName evidence="4">Mycothiol-dependent maleylpyruvate isomerase</fullName>
    </submittedName>
</protein>
<feature type="region of interest" description="Disordered" evidence="1">
    <location>
        <begin position="219"/>
        <end position="242"/>
    </location>
</feature>
<dbReference type="RefSeq" id="WP_005275172.1">
    <property type="nucleotide sequence ID" value="NZ_ANPE02000310.1"/>
</dbReference>
<keyword evidence="4" id="KW-0670">Pyruvate</keyword>
<dbReference type="Gene3D" id="3.30.1050.20">
    <property type="match status" value="1"/>
</dbReference>
<organism evidence="4 5">
    <name type="scientific">Arthrobacter crystallopoietes BAB-32</name>
    <dbReference type="NCBI Taxonomy" id="1246476"/>
    <lineage>
        <taxon>Bacteria</taxon>
        <taxon>Bacillati</taxon>
        <taxon>Actinomycetota</taxon>
        <taxon>Actinomycetes</taxon>
        <taxon>Micrococcales</taxon>
        <taxon>Micrococcaceae</taxon>
        <taxon>Crystallibacter</taxon>
    </lineage>
</organism>
<dbReference type="InterPro" id="IPR036527">
    <property type="entry name" value="SCP2_sterol-bd_dom_sf"/>
</dbReference>
<evidence type="ECO:0000313" key="5">
    <source>
        <dbReference type="Proteomes" id="UP000010729"/>
    </source>
</evidence>
<dbReference type="NCBIfam" id="TIGR03083">
    <property type="entry name" value="maleylpyruvate isomerase family mycothiol-dependent enzyme"/>
    <property type="match status" value="1"/>
</dbReference>
<feature type="domain" description="Mycothiol-dependent maleylpyruvate isomerase metal-binding" evidence="3">
    <location>
        <begin position="16"/>
        <end position="151"/>
    </location>
</feature>
<comment type="caution">
    <text evidence="4">The sequence shown here is derived from an EMBL/GenBank/DDBJ whole genome shotgun (WGS) entry which is preliminary data.</text>
</comment>
<sequence length="242" mass="26350">MPDRPVELEAALLAARNGTAFFSRKLSELPDDELRAPSLLPEWSRAHVVAHVGYNALAISRLMAWATTGTETPMYASWDVRNQEIEDGANLPPSELRSLFEQSAARLAAAWQAAPPEAWSREVRNAQGRMIPASKTVWMRTREVWIHAVDLGSGATFADLPADVLERILQEIVGSWRDRGDGQDLVLRDTGGASFRVSDGTVADPEIISGTLPDVTAWAAGRSDQGVSSSKQGQPAPAPRWI</sequence>
<dbReference type="Pfam" id="PF07398">
    <property type="entry name" value="MDMPI_C"/>
    <property type="match status" value="1"/>
</dbReference>
<dbReference type="InterPro" id="IPR034660">
    <property type="entry name" value="DinB/YfiT-like"/>
</dbReference>
<reference evidence="4 5" key="1">
    <citation type="journal article" date="2013" name="Genome Announc.">
        <title>Draft Genome Sequence of Arthrobacter crystallopoietes Strain BAB-32, Revealing Genes for Bioremediation.</title>
        <authorList>
            <person name="Joshi M.N."/>
            <person name="Pandit A.S."/>
            <person name="Sharma A."/>
            <person name="Pandya R.V."/>
            <person name="Desai S.M."/>
            <person name="Saxena A.K."/>
            <person name="Bagatharia S.B."/>
        </authorList>
    </citation>
    <scope>NUCLEOTIDE SEQUENCE [LARGE SCALE GENOMIC DNA]</scope>
    <source>
        <strain evidence="4 5">BAB-32</strain>
    </source>
</reference>
<dbReference type="SUPFAM" id="SSF109854">
    <property type="entry name" value="DinB/YfiT-like putative metalloenzymes"/>
    <property type="match status" value="1"/>
</dbReference>
<dbReference type="Gene3D" id="1.20.120.450">
    <property type="entry name" value="dinb family like domain"/>
    <property type="match status" value="1"/>
</dbReference>
<gene>
    <name evidence="4" type="ORF">D477_021223</name>
</gene>
<dbReference type="EMBL" id="ANPE02000310">
    <property type="protein sequence ID" value="EMY32232.1"/>
    <property type="molecule type" value="Genomic_DNA"/>
</dbReference>
<dbReference type="SUPFAM" id="SSF55718">
    <property type="entry name" value="SCP-like"/>
    <property type="match status" value="1"/>
</dbReference>
<name>N1UWN2_9MICC</name>
<evidence type="ECO:0000259" key="3">
    <source>
        <dbReference type="Pfam" id="PF11716"/>
    </source>
</evidence>
<evidence type="ECO:0000259" key="2">
    <source>
        <dbReference type="Pfam" id="PF07398"/>
    </source>
</evidence>
<dbReference type="Proteomes" id="UP000010729">
    <property type="component" value="Unassembled WGS sequence"/>
</dbReference>
<keyword evidence="5" id="KW-1185">Reference proteome</keyword>
<dbReference type="InterPro" id="IPR017517">
    <property type="entry name" value="Maleyloyr_isom"/>
</dbReference>